<dbReference type="InterPro" id="IPR051326">
    <property type="entry name" value="Kynurenine-oxoglutarate_AT"/>
</dbReference>
<comment type="cofactor">
    <cofactor evidence="1">
        <name>pyridoxal 5'-phosphate</name>
        <dbReference type="ChEBI" id="CHEBI:597326"/>
    </cofactor>
</comment>
<evidence type="ECO:0000313" key="8">
    <source>
        <dbReference type="Proteomes" id="UP000559404"/>
    </source>
</evidence>
<evidence type="ECO:0000256" key="4">
    <source>
        <dbReference type="ARBA" id="ARBA00022679"/>
    </source>
</evidence>
<dbReference type="Gene3D" id="3.40.640.10">
    <property type="entry name" value="Type I PLP-dependent aspartate aminotransferase-like (Major domain)"/>
    <property type="match status" value="1"/>
</dbReference>
<proteinExistence type="inferred from homology"/>
<protein>
    <submittedName>
        <fullName evidence="7">Aminotransferase</fullName>
    </submittedName>
</protein>
<dbReference type="InterPro" id="IPR004839">
    <property type="entry name" value="Aminotransferase_I/II_large"/>
</dbReference>
<dbReference type="SUPFAM" id="SSF53383">
    <property type="entry name" value="PLP-dependent transferases"/>
    <property type="match status" value="1"/>
</dbReference>
<organism evidence="7 8">
    <name type="scientific">Stappia taiwanensis</name>
    <dbReference type="NCBI Taxonomy" id="992267"/>
    <lineage>
        <taxon>Bacteria</taxon>
        <taxon>Pseudomonadati</taxon>
        <taxon>Pseudomonadota</taxon>
        <taxon>Alphaproteobacteria</taxon>
        <taxon>Hyphomicrobiales</taxon>
        <taxon>Stappiaceae</taxon>
        <taxon>Stappia</taxon>
    </lineage>
</organism>
<keyword evidence="5" id="KW-0663">Pyridoxal phosphate</keyword>
<dbReference type="Gene3D" id="3.90.1150.10">
    <property type="entry name" value="Aspartate Aminotransferase, domain 1"/>
    <property type="match status" value="1"/>
</dbReference>
<dbReference type="EMBL" id="JACEON010000003">
    <property type="protein sequence ID" value="MBA4610828.1"/>
    <property type="molecule type" value="Genomic_DNA"/>
</dbReference>
<dbReference type="GO" id="GO:0030170">
    <property type="term" value="F:pyridoxal phosphate binding"/>
    <property type="evidence" value="ECO:0007669"/>
    <property type="project" value="InterPro"/>
</dbReference>
<feature type="domain" description="Aminotransferase class I/classII large" evidence="6">
    <location>
        <begin position="28"/>
        <end position="380"/>
    </location>
</feature>
<keyword evidence="4 7" id="KW-0808">Transferase</keyword>
<comment type="caution">
    <text evidence="7">The sequence shown here is derived from an EMBL/GenBank/DDBJ whole genome shotgun (WGS) entry which is preliminary data.</text>
</comment>
<dbReference type="NCBIfam" id="NF006488">
    <property type="entry name" value="PRK08912.1"/>
    <property type="match status" value="1"/>
</dbReference>
<dbReference type="GO" id="GO:0005737">
    <property type="term" value="C:cytoplasm"/>
    <property type="evidence" value="ECO:0007669"/>
    <property type="project" value="TreeGrafter"/>
</dbReference>
<accession>A0A838XQ29</accession>
<dbReference type="CDD" id="cd00609">
    <property type="entry name" value="AAT_like"/>
    <property type="match status" value="1"/>
</dbReference>
<evidence type="ECO:0000259" key="6">
    <source>
        <dbReference type="Pfam" id="PF00155"/>
    </source>
</evidence>
<dbReference type="AlphaFoldDB" id="A0A838XQ29"/>
<dbReference type="FunFam" id="3.40.640.10:FF:000024">
    <property type="entry name" value="Kynurenine--oxoglutarate transaminase 3"/>
    <property type="match status" value="1"/>
</dbReference>
<keyword evidence="3 7" id="KW-0032">Aminotransferase</keyword>
<evidence type="ECO:0000256" key="1">
    <source>
        <dbReference type="ARBA" id="ARBA00001933"/>
    </source>
</evidence>
<dbReference type="GO" id="GO:0016212">
    <property type="term" value="F:kynurenine-oxoglutarate transaminase activity"/>
    <property type="evidence" value="ECO:0007669"/>
    <property type="project" value="TreeGrafter"/>
</dbReference>
<comment type="similarity">
    <text evidence="2">Belongs to the class-I pyridoxal-phosphate-dependent aminotransferase family.</text>
</comment>
<evidence type="ECO:0000256" key="3">
    <source>
        <dbReference type="ARBA" id="ARBA00022576"/>
    </source>
</evidence>
<name>A0A838XQ29_9HYPH</name>
<dbReference type="PANTHER" id="PTHR43807">
    <property type="entry name" value="FI04487P"/>
    <property type="match status" value="1"/>
</dbReference>
<evidence type="ECO:0000256" key="5">
    <source>
        <dbReference type="ARBA" id="ARBA00022898"/>
    </source>
</evidence>
<dbReference type="Pfam" id="PF00155">
    <property type="entry name" value="Aminotran_1_2"/>
    <property type="match status" value="1"/>
</dbReference>
<reference evidence="7 8" key="1">
    <citation type="submission" date="2020-07" db="EMBL/GenBank/DDBJ databases">
        <authorList>
            <person name="Li M."/>
        </authorList>
    </citation>
    <scope>NUCLEOTIDE SEQUENCE [LARGE SCALE GENOMIC DNA]</scope>
    <source>
        <strain evidence="7 8">DSM 23284</strain>
    </source>
</reference>
<gene>
    <name evidence="7" type="ORF">H1W37_04145</name>
</gene>
<dbReference type="PANTHER" id="PTHR43807:SF20">
    <property type="entry name" value="FI04487P"/>
    <property type="match status" value="1"/>
</dbReference>
<dbReference type="InterPro" id="IPR015421">
    <property type="entry name" value="PyrdxlP-dep_Trfase_major"/>
</dbReference>
<dbReference type="RefSeq" id="WP_181759029.1">
    <property type="nucleotide sequence ID" value="NZ_BMCR01000004.1"/>
</dbReference>
<dbReference type="Proteomes" id="UP000559404">
    <property type="component" value="Unassembled WGS sequence"/>
</dbReference>
<evidence type="ECO:0000256" key="2">
    <source>
        <dbReference type="ARBA" id="ARBA00007441"/>
    </source>
</evidence>
<keyword evidence="8" id="KW-1185">Reference proteome</keyword>
<evidence type="ECO:0000313" key="7">
    <source>
        <dbReference type="EMBL" id="MBA4610828.1"/>
    </source>
</evidence>
<sequence>MKPTNPVFTGLQTTIFETMSRMANATGAINLGQGFPDVDGPEDVRRIAASALIDGPNQYPPMLGLPELRQAVAETNKRFYDLDVDWQSEVLVTSGATEALADSLMALLEPGDEVILIEPLYDCYLPLVKRAGGIPVRLRVTPPHWRLDLEALAAAFTENTKAILINNPMNPAAKVFSEDELSEIARLCIEYGVYAICDEVYEHLLFDGRAHMPLMAFPGMRERCVRIGSAGKTFSLTGWKVGYITAAPNLLDPIAKAHQFVTFTTPPNLQKAVAYGLAKEDDYFFDLRDDLQEKRDRISRGLAALGFGVLPCAGTYFVTCDVSPLGLEGDDVAICQQLVEEAGVAVVPVSAFYVSDAPSNFVRFCFCKRDSVIDGALERLGDWVASRRTAAGADRERQVAAAGDI</sequence>
<dbReference type="InterPro" id="IPR015424">
    <property type="entry name" value="PyrdxlP-dep_Trfase"/>
</dbReference>
<reference evidence="7 8" key="2">
    <citation type="submission" date="2020-08" db="EMBL/GenBank/DDBJ databases">
        <title>Stappia taiwanensis sp. nov., isolated from a coastal thermal spring.</title>
        <authorList>
            <person name="Kampfer P."/>
        </authorList>
    </citation>
    <scope>NUCLEOTIDE SEQUENCE [LARGE SCALE GENOMIC DNA]</scope>
    <source>
        <strain evidence="7 8">DSM 23284</strain>
    </source>
</reference>
<dbReference type="InterPro" id="IPR015422">
    <property type="entry name" value="PyrdxlP-dep_Trfase_small"/>
</dbReference>